<feature type="signal peptide" evidence="2">
    <location>
        <begin position="1"/>
        <end position="30"/>
    </location>
</feature>
<dbReference type="AlphaFoldDB" id="A0AA36MPV0"/>
<feature type="compositionally biased region" description="Low complexity" evidence="1">
    <location>
        <begin position="254"/>
        <end position="263"/>
    </location>
</feature>
<feature type="non-terminal residue" evidence="3">
    <location>
        <position position="352"/>
    </location>
</feature>
<feature type="compositionally biased region" description="Basic and acidic residues" evidence="1">
    <location>
        <begin position="272"/>
        <end position="282"/>
    </location>
</feature>
<sequence>RASKHTPRRDETRTMPWARLLLAYLSLCGADDAGLVVSKRRKQRPKGALAVARDIETRVVEAGGNTAGVLVASLSWTSADDLDLHMVLPSGQEINYRNKKLGAGELDVDMCVQGRHSGKCADRPVENIVFDEEPLAGRYKIYVQNFNYHLNTLPENMQVARMQEGLKTSSEERQLRLTQDRPVVFDLLLKVHGVQKLFEGLCTPTGKTLTNSDVTVFEFDYDPSQEDIVSRFEGTPAPECQSYLERLALAAPKPKSSKATPALGNGGNGNQVKERRAKEKESKRGKKDKKAKADARSAALAAVRQAPRELLAAKPISALRALLVDLQAACKGCAEKSELVDKLMEVAGHPEL</sequence>
<evidence type="ECO:0000313" key="4">
    <source>
        <dbReference type="Proteomes" id="UP001178507"/>
    </source>
</evidence>
<evidence type="ECO:0000256" key="1">
    <source>
        <dbReference type="SAM" id="MobiDB-lite"/>
    </source>
</evidence>
<dbReference type="Proteomes" id="UP001178507">
    <property type="component" value="Unassembled WGS sequence"/>
</dbReference>
<feature type="chain" id="PRO_5041295312" evidence="2">
    <location>
        <begin position="31"/>
        <end position="352"/>
    </location>
</feature>
<evidence type="ECO:0000256" key="2">
    <source>
        <dbReference type="SAM" id="SignalP"/>
    </source>
</evidence>
<organism evidence="3 4">
    <name type="scientific">Effrenium voratum</name>
    <dbReference type="NCBI Taxonomy" id="2562239"/>
    <lineage>
        <taxon>Eukaryota</taxon>
        <taxon>Sar</taxon>
        <taxon>Alveolata</taxon>
        <taxon>Dinophyceae</taxon>
        <taxon>Suessiales</taxon>
        <taxon>Symbiodiniaceae</taxon>
        <taxon>Effrenium</taxon>
    </lineage>
</organism>
<protein>
    <submittedName>
        <fullName evidence="3">Uncharacterized protein</fullName>
    </submittedName>
</protein>
<name>A0AA36MPV0_9DINO</name>
<dbReference type="InterPro" id="IPR036361">
    <property type="entry name" value="SAP_dom_sf"/>
</dbReference>
<gene>
    <name evidence="3" type="ORF">EVOR1521_LOCUS5044</name>
</gene>
<keyword evidence="2" id="KW-0732">Signal</keyword>
<comment type="caution">
    <text evidence="3">The sequence shown here is derived from an EMBL/GenBank/DDBJ whole genome shotgun (WGS) entry which is preliminary data.</text>
</comment>
<feature type="region of interest" description="Disordered" evidence="1">
    <location>
        <begin position="254"/>
        <end position="296"/>
    </location>
</feature>
<accession>A0AA36MPV0</accession>
<dbReference type="Gene3D" id="1.10.720.30">
    <property type="entry name" value="SAP domain"/>
    <property type="match status" value="1"/>
</dbReference>
<evidence type="ECO:0000313" key="3">
    <source>
        <dbReference type="EMBL" id="CAJ1375855.1"/>
    </source>
</evidence>
<proteinExistence type="predicted"/>
<dbReference type="EMBL" id="CAUJNA010000344">
    <property type="protein sequence ID" value="CAJ1375855.1"/>
    <property type="molecule type" value="Genomic_DNA"/>
</dbReference>
<reference evidence="3" key="1">
    <citation type="submission" date="2023-08" db="EMBL/GenBank/DDBJ databases">
        <authorList>
            <person name="Chen Y."/>
            <person name="Shah S."/>
            <person name="Dougan E. K."/>
            <person name="Thang M."/>
            <person name="Chan C."/>
        </authorList>
    </citation>
    <scope>NUCLEOTIDE SEQUENCE</scope>
</reference>
<keyword evidence="4" id="KW-1185">Reference proteome</keyword>